<accession>A0ABP8QKK7</accession>
<keyword evidence="9" id="KW-0472">Membrane</keyword>
<evidence type="ECO:0000256" key="4">
    <source>
        <dbReference type="ARBA" id="ARBA00022448"/>
    </source>
</evidence>
<name>A0ABP8QKK7_9GAMM</name>
<protein>
    <recommendedName>
        <fullName evidence="3">Type II secretion system protein N</fullName>
    </recommendedName>
    <alternativeName>
        <fullName evidence="10">General secretion pathway protein N</fullName>
    </alternativeName>
</protein>
<keyword evidence="5" id="KW-1003">Cell membrane</keyword>
<dbReference type="RefSeq" id="WP_345014109.1">
    <property type="nucleotide sequence ID" value="NZ_BAABFC010000021.1"/>
</dbReference>
<evidence type="ECO:0000256" key="5">
    <source>
        <dbReference type="ARBA" id="ARBA00022475"/>
    </source>
</evidence>
<comment type="similarity">
    <text evidence="2">Belongs to the GSP N family.</text>
</comment>
<evidence type="ECO:0000313" key="12">
    <source>
        <dbReference type="Proteomes" id="UP001501321"/>
    </source>
</evidence>
<gene>
    <name evidence="11" type="primary">exeN</name>
    <name evidence="11" type="ORF">GCM10023095_27470</name>
</gene>
<dbReference type="Proteomes" id="UP001501321">
    <property type="component" value="Unassembled WGS sequence"/>
</dbReference>
<keyword evidence="12" id="KW-1185">Reference proteome</keyword>
<evidence type="ECO:0000256" key="1">
    <source>
        <dbReference type="ARBA" id="ARBA00004533"/>
    </source>
</evidence>
<evidence type="ECO:0000256" key="7">
    <source>
        <dbReference type="ARBA" id="ARBA00022692"/>
    </source>
</evidence>
<evidence type="ECO:0000256" key="9">
    <source>
        <dbReference type="ARBA" id="ARBA00023136"/>
    </source>
</evidence>
<proteinExistence type="inferred from homology"/>
<comment type="caution">
    <text evidence="11">The sequence shown here is derived from an EMBL/GenBank/DDBJ whole genome shotgun (WGS) entry which is preliminary data.</text>
</comment>
<dbReference type="Pfam" id="PF01203">
    <property type="entry name" value="T2SSN"/>
    <property type="match status" value="1"/>
</dbReference>
<dbReference type="InterPro" id="IPR022792">
    <property type="entry name" value="T2SS_protein-GspN"/>
</dbReference>
<evidence type="ECO:0000256" key="6">
    <source>
        <dbReference type="ARBA" id="ARBA00022519"/>
    </source>
</evidence>
<organism evidence="11 12">
    <name type="scientific">Pseudaeromonas paramecii</name>
    <dbReference type="NCBI Taxonomy" id="2138166"/>
    <lineage>
        <taxon>Bacteria</taxon>
        <taxon>Pseudomonadati</taxon>
        <taxon>Pseudomonadota</taxon>
        <taxon>Gammaproteobacteria</taxon>
        <taxon>Aeromonadales</taxon>
        <taxon>Aeromonadaceae</taxon>
        <taxon>Pseudaeromonas</taxon>
    </lineage>
</organism>
<keyword evidence="4" id="KW-0813">Transport</keyword>
<dbReference type="EMBL" id="BAABFC010000021">
    <property type="protein sequence ID" value="GAA4502601.1"/>
    <property type="molecule type" value="Genomic_DNA"/>
</dbReference>
<sequence length="251" mass="26978">MKSWWLGGLLSLLCYLGFLLAQLPAQAVVNALPLPAPLRLEGVQGSLWRGEVDRLRWGPEQLDRVRWHLPVTSLLWLAPSLELEFGRRQGLNGQGVASVGLGGQLSLEGWQVSLDAEDLVPRLPLPIPLQGSGQLQLSLPEASLTAKGCEAVKGTLRWRGASLLTPAGELPLGEPVLTLSCRGGKLIGKLQQSSDSLSLSGEGEWGWDGRYQFKGKLTPGPAMPADMRSTLAMLGRPDSRGVVTLNVNGRL</sequence>
<keyword evidence="8" id="KW-0653">Protein transport</keyword>
<keyword evidence="6" id="KW-0997">Cell inner membrane</keyword>
<evidence type="ECO:0000256" key="8">
    <source>
        <dbReference type="ARBA" id="ARBA00022927"/>
    </source>
</evidence>
<comment type="subcellular location">
    <subcellularLocation>
        <location evidence="1">Cell inner membrane</location>
    </subcellularLocation>
</comment>
<keyword evidence="7" id="KW-0812">Transmembrane</keyword>
<evidence type="ECO:0000313" key="11">
    <source>
        <dbReference type="EMBL" id="GAA4502601.1"/>
    </source>
</evidence>
<evidence type="ECO:0000256" key="2">
    <source>
        <dbReference type="ARBA" id="ARBA00007208"/>
    </source>
</evidence>
<evidence type="ECO:0000256" key="3">
    <source>
        <dbReference type="ARBA" id="ARBA00021563"/>
    </source>
</evidence>
<evidence type="ECO:0000256" key="10">
    <source>
        <dbReference type="ARBA" id="ARBA00030772"/>
    </source>
</evidence>
<reference evidence="12" key="1">
    <citation type="journal article" date="2019" name="Int. J. Syst. Evol. Microbiol.">
        <title>The Global Catalogue of Microorganisms (GCM) 10K type strain sequencing project: providing services to taxonomists for standard genome sequencing and annotation.</title>
        <authorList>
            <consortium name="The Broad Institute Genomics Platform"/>
            <consortium name="The Broad Institute Genome Sequencing Center for Infectious Disease"/>
            <person name="Wu L."/>
            <person name="Ma J."/>
        </authorList>
    </citation>
    <scope>NUCLEOTIDE SEQUENCE [LARGE SCALE GENOMIC DNA]</scope>
    <source>
        <strain evidence="12">JCM 32226</strain>
    </source>
</reference>